<reference evidence="2 3" key="1">
    <citation type="journal article" date="2017" name="New Microbes New Infect">
        <title>Genome sequence of 'Leucobacter massiliensis' sp. nov. isolated from human pharynx after travel to the 2014 Hajj.</title>
        <authorList>
            <person name="Leangapichart T."/>
            <person name="Gautret P."/>
            <person name="Nguyen T.T."/>
            <person name="Armstrong N."/>
            <person name="Rolain J.M."/>
        </authorList>
    </citation>
    <scope>NUCLEOTIDE SEQUENCE [LARGE SCALE GENOMIC DNA]</scope>
    <source>
        <strain evidence="2 3">122RC15</strain>
    </source>
</reference>
<accession>A0A2S9QLB6</accession>
<keyword evidence="1" id="KW-0472">Membrane</keyword>
<dbReference type="RefSeq" id="WP_105806072.1">
    <property type="nucleotide sequence ID" value="NZ_MWZD01000020.1"/>
</dbReference>
<proteinExistence type="predicted"/>
<evidence type="ECO:0000313" key="2">
    <source>
        <dbReference type="EMBL" id="PRI10379.1"/>
    </source>
</evidence>
<dbReference type="AlphaFoldDB" id="A0A2S9QLB6"/>
<sequence length="233" mass="25135">MPELLKWLGAVPVLLGFALTVGINPSTSAATVDVLVRRTRWLPRVCWMTGGLALGATLLFVLFLFVNPTTFVEDVEGRVTRVVRDRALDAVAGAALLAAATAVAAWRLLRPGLPPRRRRPVRGHEPAGVYFALGLTSSFTGFTPLPVMYLTGRVVSSLGPAWLPQLVAYLLFVCVLVAPYFALGLAWTHLPALASRIAAGFDRLQRWDYRWAVAGFLAVAGAVVLGLVVFTGR</sequence>
<dbReference type="Proteomes" id="UP000238650">
    <property type="component" value="Unassembled WGS sequence"/>
</dbReference>
<keyword evidence="1" id="KW-0812">Transmembrane</keyword>
<organism evidence="2 3">
    <name type="scientific">Leucobacter massiliensis</name>
    <dbReference type="NCBI Taxonomy" id="1686285"/>
    <lineage>
        <taxon>Bacteria</taxon>
        <taxon>Bacillati</taxon>
        <taxon>Actinomycetota</taxon>
        <taxon>Actinomycetes</taxon>
        <taxon>Micrococcales</taxon>
        <taxon>Microbacteriaceae</taxon>
        <taxon>Leucobacter</taxon>
    </lineage>
</organism>
<dbReference type="OrthoDB" id="5062930at2"/>
<feature type="transmembrane region" description="Helical" evidence="1">
    <location>
        <begin position="211"/>
        <end position="230"/>
    </location>
</feature>
<keyword evidence="1" id="KW-1133">Transmembrane helix</keyword>
<gene>
    <name evidence="2" type="ORF">B4915_12045</name>
</gene>
<feature type="transmembrane region" description="Helical" evidence="1">
    <location>
        <begin position="86"/>
        <end position="106"/>
    </location>
</feature>
<name>A0A2S9QLB6_9MICO</name>
<comment type="caution">
    <text evidence="2">The sequence shown here is derived from an EMBL/GenBank/DDBJ whole genome shotgun (WGS) entry which is preliminary data.</text>
</comment>
<keyword evidence="3" id="KW-1185">Reference proteome</keyword>
<evidence type="ECO:0008006" key="4">
    <source>
        <dbReference type="Google" id="ProtNLM"/>
    </source>
</evidence>
<feature type="transmembrane region" description="Helical" evidence="1">
    <location>
        <begin position="167"/>
        <end position="190"/>
    </location>
</feature>
<evidence type="ECO:0000256" key="1">
    <source>
        <dbReference type="SAM" id="Phobius"/>
    </source>
</evidence>
<protein>
    <recommendedName>
        <fullName evidence="4">GAP family protein</fullName>
    </recommendedName>
</protein>
<feature type="transmembrane region" description="Helical" evidence="1">
    <location>
        <begin position="127"/>
        <end position="147"/>
    </location>
</feature>
<dbReference type="EMBL" id="MWZD01000020">
    <property type="protein sequence ID" value="PRI10379.1"/>
    <property type="molecule type" value="Genomic_DNA"/>
</dbReference>
<feature type="transmembrane region" description="Helical" evidence="1">
    <location>
        <begin position="6"/>
        <end position="24"/>
    </location>
</feature>
<evidence type="ECO:0000313" key="3">
    <source>
        <dbReference type="Proteomes" id="UP000238650"/>
    </source>
</evidence>
<feature type="transmembrane region" description="Helical" evidence="1">
    <location>
        <begin position="45"/>
        <end position="66"/>
    </location>
</feature>